<name>A0ABS3RGB6_9ACTN</name>
<organism evidence="1 2">
    <name type="scientific">Actinomadura nitritigenes</name>
    <dbReference type="NCBI Taxonomy" id="134602"/>
    <lineage>
        <taxon>Bacteria</taxon>
        <taxon>Bacillati</taxon>
        <taxon>Actinomycetota</taxon>
        <taxon>Actinomycetes</taxon>
        <taxon>Streptosporangiales</taxon>
        <taxon>Thermomonosporaceae</taxon>
        <taxon>Actinomadura</taxon>
    </lineage>
</organism>
<protein>
    <submittedName>
        <fullName evidence="1">Uncharacterized protein</fullName>
    </submittedName>
</protein>
<proteinExistence type="predicted"/>
<dbReference type="Proteomes" id="UP000666915">
    <property type="component" value="Unassembled WGS sequence"/>
</dbReference>
<reference evidence="1 2" key="1">
    <citation type="submission" date="2021-03" db="EMBL/GenBank/DDBJ databases">
        <authorList>
            <person name="Kanchanasin P."/>
            <person name="Saeng-In P."/>
            <person name="Phongsopitanun W."/>
            <person name="Yuki M."/>
            <person name="Kudo T."/>
            <person name="Ohkuma M."/>
            <person name="Tanasupawat S."/>
        </authorList>
    </citation>
    <scope>NUCLEOTIDE SEQUENCE [LARGE SCALE GENOMIC DNA]</scope>
    <source>
        <strain evidence="1 2">L46</strain>
    </source>
</reference>
<dbReference type="EMBL" id="JAGEOK010000069">
    <property type="protein sequence ID" value="MBO2445275.1"/>
    <property type="molecule type" value="Genomic_DNA"/>
</dbReference>
<comment type="caution">
    <text evidence="1">The sequence shown here is derived from an EMBL/GenBank/DDBJ whole genome shotgun (WGS) entry which is preliminary data.</text>
</comment>
<keyword evidence="2" id="KW-1185">Reference proteome</keyword>
<gene>
    <name evidence="1" type="ORF">J4557_48020</name>
</gene>
<sequence length="67" mass="7430">MSARRPTARIDVTVDLTTEPIQGVLRHRHGADKPFTGWTALVRAVELALDDERRHRALGGQGDPHHA</sequence>
<evidence type="ECO:0000313" key="2">
    <source>
        <dbReference type="Proteomes" id="UP000666915"/>
    </source>
</evidence>
<accession>A0ABS3RGB6</accession>
<dbReference type="RefSeq" id="WP_208274561.1">
    <property type="nucleotide sequence ID" value="NZ_BAAAGM010000100.1"/>
</dbReference>
<evidence type="ECO:0000313" key="1">
    <source>
        <dbReference type="EMBL" id="MBO2445275.1"/>
    </source>
</evidence>